<evidence type="ECO:0000313" key="3">
    <source>
        <dbReference type="Proteomes" id="UP000224974"/>
    </source>
</evidence>
<dbReference type="STRING" id="1111728.GCA_000427805_00592"/>
<proteinExistence type="predicted"/>
<dbReference type="OrthoDB" id="6636471at2"/>
<gene>
    <name evidence="1" type="ORF">CRN84_10260</name>
    <name evidence="2" type="ORF">NCTC12282_02984</name>
</gene>
<dbReference type="AlphaFoldDB" id="A0A2C6CSP3"/>
<sequence>MTNIIQQQLKSLLQPLLDISLIIKGESTPETPYAELSTVAVTALGMSDEVSQGVDEQGYLTIRGQRRAEIAIHYFGADGGNHEVVEQLCKITDGLKRITVSEQFQLAQIGIEGSPELKTEMKEDAEWTPNSETYLSFFIHYSVIIKDAVSVIDNIHAATDGGEININLTR</sequence>
<evidence type="ECO:0000313" key="4">
    <source>
        <dbReference type="Proteomes" id="UP000373449"/>
    </source>
</evidence>
<dbReference type="EMBL" id="PDDX01000001">
    <property type="protein sequence ID" value="PHI29689.1"/>
    <property type="molecule type" value="Genomic_DNA"/>
</dbReference>
<dbReference type="RefSeq" id="WP_029093194.1">
    <property type="nucleotide sequence ID" value="NZ_CAADJA010000002.1"/>
</dbReference>
<keyword evidence="3" id="KW-1185">Reference proteome</keyword>
<reference evidence="2 4" key="3">
    <citation type="submission" date="2019-03" db="EMBL/GenBank/DDBJ databases">
        <authorList>
            <consortium name="Pathogen Informatics"/>
        </authorList>
    </citation>
    <scope>NUCLEOTIDE SEQUENCE [LARGE SCALE GENOMIC DNA]</scope>
    <source>
        <strain evidence="2 4">NCTC12282</strain>
    </source>
</reference>
<dbReference type="Proteomes" id="UP000373449">
    <property type="component" value="Unassembled WGS sequence"/>
</dbReference>
<reference evidence="1" key="2">
    <citation type="submission" date="2017-09" db="EMBL/GenBank/DDBJ databases">
        <title>FDA dAtabase for Regulatory Grade micrObial Sequences (FDA-ARGOS): Supporting development and validation of Infectious Disease Dx tests.</title>
        <authorList>
            <person name="Minogue T."/>
            <person name="Wolcott M."/>
            <person name="Wasieloski L."/>
            <person name="Aguilar W."/>
            <person name="Moore D."/>
            <person name="Tallon L.J."/>
            <person name="Sadzewicz L."/>
            <person name="Ott S."/>
            <person name="Zhao X."/>
            <person name="Nagaraj S."/>
            <person name="Vavikolanu K."/>
            <person name="Aluvathingal J."/>
            <person name="Nadendla S."/>
            <person name="Sichtig H."/>
        </authorList>
    </citation>
    <scope>NUCLEOTIDE SEQUENCE</scope>
    <source>
        <strain evidence="1">FDAARGOS_387</strain>
    </source>
</reference>
<dbReference type="Proteomes" id="UP000224974">
    <property type="component" value="Unassembled WGS sequence"/>
</dbReference>
<name>A0A2C6CSP3_9GAMM</name>
<evidence type="ECO:0000313" key="1">
    <source>
        <dbReference type="EMBL" id="PHI29689.1"/>
    </source>
</evidence>
<evidence type="ECO:0000313" key="2">
    <source>
        <dbReference type="EMBL" id="VFS48071.1"/>
    </source>
</evidence>
<reference evidence="3" key="1">
    <citation type="submission" date="2017-09" db="EMBL/GenBank/DDBJ databases">
        <title>FDA dAtabase for Regulatory Grade micrObial Sequences (FDA-ARGOS): Supporting development and validation of Infectious Disease Dx tests.</title>
        <authorList>
            <person name="Minogue T."/>
            <person name="Wolcott M."/>
            <person name="Wasieloski L."/>
            <person name="Aguilar W."/>
            <person name="Moore D."/>
            <person name="Tallon L."/>
            <person name="Sadzewicz L."/>
            <person name="Ott S."/>
            <person name="Zhao X."/>
            <person name="Nagaraj S."/>
            <person name="Vavikolanu K."/>
            <person name="Aluvathingal J."/>
            <person name="Nadendla S."/>
            <person name="Sichtig H."/>
        </authorList>
    </citation>
    <scope>NUCLEOTIDE SEQUENCE [LARGE SCALE GENOMIC DNA]</scope>
    <source>
        <strain evidence="3">FDAARGOS_387</strain>
    </source>
</reference>
<protein>
    <submittedName>
        <fullName evidence="1">Uncharacterized protein</fullName>
    </submittedName>
</protein>
<dbReference type="EMBL" id="CAADJA010000002">
    <property type="protein sequence ID" value="VFS48071.1"/>
    <property type="molecule type" value="Genomic_DNA"/>
</dbReference>
<accession>A0A2C6CSP3</accession>
<organism evidence="1 3">
    <name type="scientific">Budvicia aquatica</name>
    <dbReference type="NCBI Taxonomy" id="82979"/>
    <lineage>
        <taxon>Bacteria</taxon>
        <taxon>Pseudomonadati</taxon>
        <taxon>Pseudomonadota</taxon>
        <taxon>Gammaproteobacteria</taxon>
        <taxon>Enterobacterales</taxon>
        <taxon>Budviciaceae</taxon>
        <taxon>Budvicia</taxon>
    </lineage>
</organism>